<feature type="transmembrane region" description="Helical" evidence="8">
    <location>
        <begin position="320"/>
        <end position="338"/>
    </location>
</feature>
<keyword evidence="6 8" id="KW-1133">Transmembrane helix</keyword>
<evidence type="ECO:0000256" key="7">
    <source>
        <dbReference type="ARBA" id="ARBA00023136"/>
    </source>
</evidence>
<dbReference type="Gene3D" id="1.10.3470.10">
    <property type="entry name" value="ABC transporter involved in vitamin B12 uptake, BtuC"/>
    <property type="match status" value="1"/>
</dbReference>
<gene>
    <name evidence="9" type="ordered locus">Aflv_1267</name>
</gene>
<feature type="transmembrane region" description="Helical" evidence="8">
    <location>
        <begin position="75"/>
        <end position="92"/>
    </location>
</feature>
<dbReference type="CDD" id="cd06550">
    <property type="entry name" value="TM_ABC_iron-siderophores_like"/>
    <property type="match status" value="1"/>
</dbReference>
<evidence type="ECO:0000256" key="1">
    <source>
        <dbReference type="ARBA" id="ARBA00004651"/>
    </source>
</evidence>
<reference evidence="9 10" key="1">
    <citation type="journal article" date="2008" name="Genome Biol.">
        <title>Encapsulated in silica: genome, proteome and physiology of the thermophilic bacterium Anoxybacillus flavithermus WK1.</title>
        <authorList>
            <person name="Saw J.H."/>
            <person name="Mountain B.W."/>
            <person name="Feng L."/>
            <person name="Omelchenko M.V."/>
            <person name="Hou S."/>
            <person name="Saito J.A."/>
            <person name="Stott M.B."/>
            <person name="Li D."/>
            <person name="Zhao G."/>
            <person name="Wu J."/>
            <person name="Galperin M.Y."/>
            <person name="Koonin E.V."/>
            <person name="Makarova K.S."/>
            <person name="Wolf Y.I."/>
            <person name="Rigden D.J."/>
            <person name="Dunfield P.F."/>
            <person name="Wang L."/>
            <person name="Alam M."/>
        </authorList>
    </citation>
    <scope>NUCLEOTIDE SEQUENCE [LARGE SCALE GENOMIC DNA]</scope>
    <source>
        <strain evidence="10">DSM 21510 / WK1</strain>
    </source>
</reference>
<dbReference type="PANTHER" id="PTHR30472">
    <property type="entry name" value="FERRIC ENTEROBACTIN TRANSPORT SYSTEM PERMEASE PROTEIN"/>
    <property type="match status" value="1"/>
</dbReference>
<comment type="subcellular location">
    <subcellularLocation>
        <location evidence="1">Cell membrane</location>
        <topology evidence="1">Multi-pass membrane protein</topology>
    </subcellularLocation>
</comment>
<dbReference type="EMBL" id="CP000922">
    <property type="protein sequence ID" value="ACJ33637.1"/>
    <property type="molecule type" value="Genomic_DNA"/>
</dbReference>
<sequence length="344" mass="36928">MRLQIIVRRLSTMLENSTKRLVGLLLFVLIFFISMWMSIIYGYTDTSYRTAIEALMNKGISNEHLVINTVRLPRALIGAAVGASLAMAGALMQALTKNPLASPGIFGINAGAGFLIVLCVTFFQVSSLHMFASLALIGATLAAIIVFIISSVGKEGMTPIKLTLAGTAVATLFASLTQGLLVVNEKALEEVLFWLAGSVSGRKLEMLTSVLPYFLIAWVGSFLLASKINIIMLGDDVAKGLGQRTNFVKLIMAIFIVLLAGSSVAVAGPIGFIGIIVPHIARAFVGNDHRWLLPYCAFIGGSLLNFADIGARYILMPQEVPVGIMTAFIGVPFFIYVARRGILK</sequence>
<dbReference type="GO" id="GO:0033214">
    <property type="term" value="P:siderophore-iron import into cell"/>
    <property type="evidence" value="ECO:0007669"/>
    <property type="project" value="TreeGrafter"/>
</dbReference>
<evidence type="ECO:0000256" key="5">
    <source>
        <dbReference type="ARBA" id="ARBA00022692"/>
    </source>
</evidence>
<feature type="transmembrane region" description="Helical" evidence="8">
    <location>
        <begin position="131"/>
        <end position="152"/>
    </location>
</feature>
<dbReference type="Pfam" id="PF01032">
    <property type="entry name" value="FecCD"/>
    <property type="match status" value="1"/>
</dbReference>
<keyword evidence="4" id="KW-1003">Cell membrane</keyword>
<evidence type="ECO:0000313" key="9">
    <source>
        <dbReference type="EMBL" id="ACJ33637.1"/>
    </source>
</evidence>
<feature type="transmembrane region" description="Helical" evidence="8">
    <location>
        <begin position="104"/>
        <end position="125"/>
    </location>
</feature>
<evidence type="ECO:0000256" key="4">
    <source>
        <dbReference type="ARBA" id="ARBA00022475"/>
    </source>
</evidence>
<dbReference type="SUPFAM" id="SSF81345">
    <property type="entry name" value="ABC transporter involved in vitamin B12 uptake, BtuC"/>
    <property type="match status" value="1"/>
</dbReference>
<protein>
    <submittedName>
        <fullName evidence="9">ABC-type Fe3+-siderophore achromobactin transport system, permease component</fullName>
    </submittedName>
</protein>
<feature type="transmembrane region" description="Helical" evidence="8">
    <location>
        <begin position="21"/>
        <end position="43"/>
    </location>
</feature>
<evidence type="ECO:0000256" key="8">
    <source>
        <dbReference type="SAM" id="Phobius"/>
    </source>
</evidence>
<dbReference type="eggNOG" id="COG0609">
    <property type="taxonomic scope" value="Bacteria"/>
</dbReference>
<evidence type="ECO:0000313" key="10">
    <source>
        <dbReference type="Proteomes" id="UP000000742"/>
    </source>
</evidence>
<dbReference type="GO" id="GO:0005886">
    <property type="term" value="C:plasma membrane"/>
    <property type="evidence" value="ECO:0007669"/>
    <property type="project" value="UniProtKB-SubCell"/>
</dbReference>
<dbReference type="FunFam" id="1.10.3470.10:FF:000001">
    <property type="entry name" value="Vitamin B12 ABC transporter permease BtuC"/>
    <property type="match status" value="1"/>
</dbReference>
<dbReference type="STRING" id="491915.Aflv_1267"/>
<evidence type="ECO:0000256" key="2">
    <source>
        <dbReference type="ARBA" id="ARBA00007935"/>
    </source>
</evidence>
<dbReference type="InterPro" id="IPR000522">
    <property type="entry name" value="ABC_transptr_permease_BtuC"/>
</dbReference>
<accession>B7GFE2</accession>
<keyword evidence="5 8" id="KW-0812">Transmembrane</keyword>
<dbReference type="KEGG" id="afl:Aflv_1267"/>
<dbReference type="AlphaFoldDB" id="B7GFE2"/>
<dbReference type="Proteomes" id="UP000000742">
    <property type="component" value="Chromosome"/>
</dbReference>
<feature type="transmembrane region" description="Helical" evidence="8">
    <location>
        <begin position="292"/>
        <end position="314"/>
    </location>
</feature>
<keyword evidence="7 8" id="KW-0472">Membrane</keyword>
<proteinExistence type="inferred from homology"/>
<evidence type="ECO:0000256" key="3">
    <source>
        <dbReference type="ARBA" id="ARBA00022448"/>
    </source>
</evidence>
<dbReference type="HOGENOM" id="CLU_013016_1_0_9"/>
<evidence type="ECO:0000256" key="6">
    <source>
        <dbReference type="ARBA" id="ARBA00022989"/>
    </source>
</evidence>
<dbReference type="GO" id="GO:0022857">
    <property type="term" value="F:transmembrane transporter activity"/>
    <property type="evidence" value="ECO:0007669"/>
    <property type="project" value="InterPro"/>
</dbReference>
<feature type="transmembrane region" description="Helical" evidence="8">
    <location>
        <begin position="250"/>
        <end position="280"/>
    </location>
</feature>
<keyword evidence="3" id="KW-0813">Transport</keyword>
<comment type="similarity">
    <text evidence="2">Belongs to the binding-protein-dependent transport system permease family. FecCD subfamily.</text>
</comment>
<dbReference type="InterPro" id="IPR037294">
    <property type="entry name" value="ABC_BtuC-like"/>
</dbReference>
<organism evidence="9 10">
    <name type="scientific">Anoxybacillus flavithermus (strain DSM 21510 / WK1)</name>
    <dbReference type="NCBI Taxonomy" id="491915"/>
    <lineage>
        <taxon>Bacteria</taxon>
        <taxon>Bacillati</taxon>
        <taxon>Bacillota</taxon>
        <taxon>Bacilli</taxon>
        <taxon>Bacillales</taxon>
        <taxon>Anoxybacillaceae</taxon>
        <taxon>Anoxybacillus</taxon>
    </lineage>
</organism>
<feature type="transmembrane region" description="Helical" evidence="8">
    <location>
        <begin position="210"/>
        <end position="230"/>
    </location>
</feature>
<dbReference type="PANTHER" id="PTHR30472:SF65">
    <property type="entry name" value="SIDEROPHORE TRANSPORT SYSTEM PERMEASE PROTEIN YFIZ-RELATED"/>
    <property type="match status" value="1"/>
</dbReference>
<name>B7GFE2_ANOFW</name>